<dbReference type="EMBL" id="RCWN01000001">
    <property type="protein sequence ID" value="RLQ88064.1"/>
    <property type="molecule type" value="Genomic_DNA"/>
</dbReference>
<proteinExistence type="predicted"/>
<feature type="transmembrane region" description="Helical" evidence="1">
    <location>
        <begin position="91"/>
        <end position="118"/>
    </location>
</feature>
<protein>
    <submittedName>
        <fullName evidence="2">Uncharacterized protein</fullName>
    </submittedName>
</protein>
<feature type="transmembrane region" description="Helical" evidence="1">
    <location>
        <begin position="58"/>
        <end position="76"/>
    </location>
</feature>
<feature type="transmembrane region" description="Helical" evidence="1">
    <location>
        <begin position="23"/>
        <end position="46"/>
    </location>
</feature>
<accession>A0A3L7JC75</accession>
<comment type="caution">
    <text evidence="2">The sequence shown here is derived from an EMBL/GenBank/DDBJ whole genome shotgun (WGS) entry which is preliminary data.</text>
</comment>
<feature type="transmembrane region" description="Helical" evidence="1">
    <location>
        <begin position="125"/>
        <end position="146"/>
    </location>
</feature>
<evidence type="ECO:0000313" key="2">
    <source>
        <dbReference type="EMBL" id="RLQ88064.1"/>
    </source>
</evidence>
<keyword evidence="1" id="KW-0812">Transmembrane</keyword>
<organism evidence="2 3">
    <name type="scientific">Notoacmeibacter ruber</name>
    <dbReference type="NCBI Taxonomy" id="2670375"/>
    <lineage>
        <taxon>Bacteria</taxon>
        <taxon>Pseudomonadati</taxon>
        <taxon>Pseudomonadota</taxon>
        <taxon>Alphaproteobacteria</taxon>
        <taxon>Hyphomicrobiales</taxon>
        <taxon>Notoacmeibacteraceae</taxon>
        <taxon>Notoacmeibacter</taxon>
    </lineage>
</organism>
<keyword evidence="1" id="KW-1133">Transmembrane helix</keyword>
<keyword evidence="3" id="KW-1185">Reference proteome</keyword>
<name>A0A3L7JC75_9HYPH</name>
<evidence type="ECO:0000256" key="1">
    <source>
        <dbReference type="SAM" id="Phobius"/>
    </source>
</evidence>
<dbReference type="AlphaFoldDB" id="A0A3L7JC75"/>
<evidence type="ECO:0000313" key="3">
    <source>
        <dbReference type="Proteomes" id="UP000281094"/>
    </source>
</evidence>
<gene>
    <name evidence="2" type="ORF">D8780_07435</name>
</gene>
<dbReference type="Proteomes" id="UP000281094">
    <property type="component" value="Unassembled WGS sequence"/>
</dbReference>
<reference evidence="2 3" key="1">
    <citation type="submission" date="2018-10" db="EMBL/GenBank/DDBJ databases">
        <title>Notoacmeibacter sp. M2BS9Y-3-1, whole genome shotgun sequence.</title>
        <authorList>
            <person name="Tuo L."/>
        </authorList>
    </citation>
    <scope>NUCLEOTIDE SEQUENCE [LARGE SCALE GENOMIC DNA]</scope>
    <source>
        <strain evidence="2 3">M2BS9Y-3-1</strain>
    </source>
</reference>
<sequence>MLYDGIGLPSHVRSEMKPRTSPLFLLAALAGWPAVCAASTIFTVLLRRHQSLGSSLSLIGVQAFGGLVAVVVWLVLQKWWIARFKKPATRFILSFIALAALTAGACAGIFALQFWAYFRHWHEPIFSHIGLIQFVWTISAAIYQYAVLGVRQLVPLAMPAGAILSLLVNDGLRIEAHGRIR</sequence>
<keyword evidence="1" id="KW-0472">Membrane</keyword>
<feature type="transmembrane region" description="Helical" evidence="1">
    <location>
        <begin position="152"/>
        <end position="172"/>
    </location>
</feature>